<dbReference type="AlphaFoldDB" id="A0A9D4VMF7"/>
<comment type="caution">
    <text evidence="3">The sequence shown here is derived from an EMBL/GenBank/DDBJ whole genome shotgun (WGS) entry which is preliminary data.</text>
</comment>
<keyword evidence="4" id="KW-1185">Reference proteome</keyword>
<accession>A0A9D4VMF7</accession>
<proteinExistence type="predicted"/>
<name>A0A9D4VMF7_PEA</name>
<protein>
    <submittedName>
        <fullName evidence="3">Uncharacterized protein</fullName>
    </submittedName>
</protein>
<dbReference type="Proteomes" id="UP001058974">
    <property type="component" value="Chromosome 7"/>
</dbReference>
<feature type="compositionally biased region" description="Polar residues" evidence="1">
    <location>
        <begin position="55"/>
        <end position="69"/>
    </location>
</feature>
<dbReference type="EMBL" id="JAMSHJ010000007">
    <property type="protein sequence ID" value="KAI5386669.1"/>
    <property type="molecule type" value="Genomic_DNA"/>
</dbReference>
<feature type="chain" id="PRO_5038844594" evidence="2">
    <location>
        <begin position="19"/>
        <end position="237"/>
    </location>
</feature>
<feature type="region of interest" description="Disordered" evidence="1">
    <location>
        <begin position="49"/>
        <end position="69"/>
    </location>
</feature>
<reference evidence="3 4" key="1">
    <citation type="journal article" date="2022" name="Nat. Genet.">
        <title>Improved pea reference genome and pan-genome highlight genomic features and evolutionary characteristics.</title>
        <authorList>
            <person name="Yang T."/>
            <person name="Liu R."/>
            <person name="Luo Y."/>
            <person name="Hu S."/>
            <person name="Wang D."/>
            <person name="Wang C."/>
            <person name="Pandey M.K."/>
            <person name="Ge S."/>
            <person name="Xu Q."/>
            <person name="Li N."/>
            <person name="Li G."/>
            <person name="Huang Y."/>
            <person name="Saxena R.K."/>
            <person name="Ji Y."/>
            <person name="Li M."/>
            <person name="Yan X."/>
            <person name="He Y."/>
            <person name="Liu Y."/>
            <person name="Wang X."/>
            <person name="Xiang C."/>
            <person name="Varshney R.K."/>
            <person name="Ding H."/>
            <person name="Gao S."/>
            <person name="Zong X."/>
        </authorList>
    </citation>
    <scope>NUCLEOTIDE SEQUENCE [LARGE SCALE GENOMIC DNA]</scope>
    <source>
        <strain evidence="3 4">cv. Zhongwan 6</strain>
    </source>
</reference>
<sequence>MAVLLYCNLLPFVKCAFAACYPLTPGPQTSDATIIHKLTDSAINVKGGVKDKPKSQFQKSSITASTGSNQDLKPKIFQQAESKKSLISDGGKVSILPRRTIITQDHLHKFKKKLSQPATQSSVVGPSCATTTSVHSSSAPMLNSLTGSSHSHPNNASNLVAKCCGNLNPRPITHGVIKSENTSLKETNRISTDQATTAVQACSSLTDAELTFKENNPPKELQGSVAKESGKDRKRIT</sequence>
<evidence type="ECO:0000313" key="4">
    <source>
        <dbReference type="Proteomes" id="UP001058974"/>
    </source>
</evidence>
<evidence type="ECO:0000256" key="2">
    <source>
        <dbReference type="SAM" id="SignalP"/>
    </source>
</evidence>
<evidence type="ECO:0000256" key="1">
    <source>
        <dbReference type="SAM" id="MobiDB-lite"/>
    </source>
</evidence>
<keyword evidence="2" id="KW-0732">Signal</keyword>
<organism evidence="3 4">
    <name type="scientific">Pisum sativum</name>
    <name type="common">Garden pea</name>
    <name type="synonym">Lathyrus oleraceus</name>
    <dbReference type="NCBI Taxonomy" id="3888"/>
    <lineage>
        <taxon>Eukaryota</taxon>
        <taxon>Viridiplantae</taxon>
        <taxon>Streptophyta</taxon>
        <taxon>Embryophyta</taxon>
        <taxon>Tracheophyta</taxon>
        <taxon>Spermatophyta</taxon>
        <taxon>Magnoliopsida</taxon>
        <taxon>eudicotyledons</taxon>
        <taxon>Gunneridae</taxon>
        <taxon>Pentapetalae</taxon>
        <taxon>rosids</taxon>
        <taxon>fabids</taxon>
        <taxon>Fabales</taxon>
        <taxon>Fabaceae</taxon>
        <taxon>Papilionoideae</taxon>
        <taxon>50 kb inversion clade</taxon>
        <taxon>NPAAA clade</taxon>
        <taxon>Hologalegina</taxon>
        <taxon>IRL clade</taxon>
        <taxon>Fabeae</taxon>
        <taxon>Lathyrus</taxon>
    </lineage>
</organism>
<feature type="signal peptide" evidence="2">
    <location>
        <begin position="1"/>
        <end position="18"/>
    </location>
</feature>
<dbReference type="Gramene" id="Psat07G0299100-T1">
    <property type="protein sequence ID" value="KAI5386669.1"/>
    <property type="gene ID" value="KIW84_072991"/>
</dbReference>
<feature type="region of interest" description="Disordered" evidence="1">
    <location>
        <begin position="211"/>
        <end position="237"/>
    </location>
</feature>
<gene>
    <name evidence="3" type="ORF">KIW84_072991</name>
</gene>
<evidence type="ECO:0000313" key="3">
    <source>
        <dbReference type="EMBL" id="KAI5386669.1"/>
    </source>
</evidence>